<evidence type="ECO:0000313" key="2">
    <source>
        <dbReference type="Proteomes" id="UP001549920"/>
    </source>
</evidence>
<accession>A0ABR3HC45</accession>
<proteinExistence type="predicted"/>
<protein>
    <submittedName>
        <fullName evidence="1">Uncharacterized protein</fullName>
    </submittedName>
</protein>
<comment type="caution">
    <text evidence="1">The sequence shown here is derived from an EMBL/GenBank/DDBJ whole genome shotgun (WGS) entry which is preliminary data.</text>
</comment>
<reference evidence="1 2" key="1">
    <citation type="submission" date="2024-06" db="EMBL/GenBank/DDBJ databases">
        <title>A chromosome-level genome assembly of beet webworm, Loxostege sticticalis.</title>
        <authorList>
            <person name="Zhang Y."/>
        </authorList>
    </citation>
    <scope>NUCLEOTIDE SEQUENCE [LARGE SCALE GENOMIC DNA]</scope>
    <source>
        <strain evidence="1">AQ026</strain>
        <tissue evidence="1">Whole body</tissue>
    </source>
</reference>
<sequence length="116" mass="13823">MEIIKKKFQWAFFLVKLRSYYWEDGKWNIRLTIPALSLNRGVVAFAIQAFGFRYFSKNNTVVKSPPTRFNVNANRLQHVWERQTFYGQWMWLLQVVADRKSLFCLAIKTDVAPTEQ</sequence>
<name>A0ABR3HC45_LOXSC</name>
<organism evidence="1 2">
    <name type="scientific">Loxostege sticticalis</name>
    <name type="common">Beet webworm moth</name>
    <dbReference type="NCBI Taxonomy" id="481309"/>
    <lineage>
        <taxon>Eukaryota</taxon>
        <taxon>Metazoa</taxon>
        <taxon>Ecdysozoa</taxon>
        <taxon>Arthropoda</taxon>
        <taxon>Hexapoda</taxon>
        <taxon>Insecta</taxon>
        <taxon>Pterygota</taxon>
        <taxon>Neoptera</taxon>
        <taxon>Endopterygota</taxon>
        <taxon>Lepidoptera</taxon>
        <taxon>Glossata</taxon>
        <taxon>Ditrysia</taxon>
        <taxon>Pyraloidea</taxon>
        <taxon>Crambidae</taxon>
        <taxon>Pyraustinae</taxon>
        <taxon>Loxostege</taxon>
    </lineage>
</organism>
<keyword evidence="2" id="KW-1185">Reference proteome</keyword>
<evidence type="ECO:0000313" key="1">
    <source>
        <dbReference type="EMBL" id="KAL0867975.1"/>
    </source>
</evidence>
<dbReference type="Proteomes" id="UP001549920">
    <property type="component" value="Unassembled WGS sequence"/>
</dbReference>
<gene>
    <name evidence="1" type="ORF">ABMA27_008642</name>
</gene>
<dbReference type="EMBL" id="JBEUOH010000022">
    <property type="protein sequence ID" value="KAL0867975.1"/>
    <property type="molecule type" value="Genomic_DNA"/>
</dbReference>